<name>A0A9P3HBP1_9FUNG</name>
<organism evidence="2 3">
    <name type="scientific">Entomortierella parvispora</name>
    <dbReference type="NCBI Taxonomy" id="205924"/>
    <lineage>
        <taxon>Eukaryota</taxon>
        <taxon>Fungi</taxon>
        <taxon>Fungi incertae sedis</taxon>
        <taxon>Mucoromycota</taxon>
        <taxon>Mortierellomycotina</taxon>
        <taxon>Mortierellomycetes</taxon>
        <taxon>Mortierellales</taxon>
        <taxon>Mortierellaceae</taxon>
        <taxon>Entomortierella</taxon>
    </lineage>
</organism>
<sequence>MQPPGQEQAQHQHQLQQQVQEQQRQQGQQAPLEQQLQHQQQQYLNHQPMFVQQQQHQIQQQWQLEQQQNLQLREQQYLQEIQAATQHQAPIQDNGLGQSTRKRALAVESDEFMGMKKRNLGSEGSALGHFGYPDPMDSPGSIRSNMSGDHVAASSHGYFDQQPYQNGSTASSPVNGGGFMQPGSFGYPASAPATPAGGSSSAGHQVLTSTGASSHATNHTGNSNGWNSFGQGSRSSPQTPLTTTIPASIVNASNIFTSALAEQQPLEHRLLQEQQKLQQAQHEEQQRLQQAQQQELLQMQRHMEEESKVQAFAAQQQQQQQQYQRQPSPSRQNTIHHDHNDPATWGFESAASAGGQFTGYLGGYGKGYTPAITGGVAVLAAASAMAATRYPQGAGRSGSSPGAGSSGMDMDM</sequence>
<feature type="compositionally biased region" description="Low complexity" evidence="1">
    <location>
        <begin position="188"/>
        <end position="203"/>
    </location>
</feature>
<feature type="compositionally biased region" description="Polar residues" evidence="1">
    <location>
        <begin position="206"/>
        <end position="242"/>
    </location>
</feature>
<feature type="region of interest" description="Disordered" evidence="1">
    <location>
        <begin position="130"/>
        <end position="242"/>
    </location>
</feature>
<comment type="caution">
    <text evidence="2">The sequence shown here is derived from an EMBL/GenBank/DDBJ whole genome shotgun (WGS) entry which is preliminary data.</text>
</comment>
<feature type="compositionally biased region" description="Polar residues" evidence="1">
    <location>
        <begin position="162"/>
        <end position="174"/>
    </location>
</feature>
<dbReference type="OrthoDB" id="2448652at2759"/>
<feature type="region of interest" description="Disordered" evidence="1">
    <location>
        <begin position="388"/>
        <end position="412"/>
    </location>
</feature>
<protein>
    <submittedName>
        <fullName evidence="2">Uncharacterized protein</fullName>
    </submittedName>
</protein>
<dbReference type="Proteomes" id="UP000827284">
    <property type="component" value="Unassembled WGS sequence"/>
</dbReference>
<feature type="region of interest" description="Disordered" evidence="1">
    <location>
        <begin position="302"/>
        <end position="348"/>
    </location>
</feature>
<keyword evidence="3" id="KW-1185">Reference proteome</keyword>
<dbReference type="EMBL" id="BQFW01000008">
    <property type="protein sequence ID" value="GJJ73770.1"/>
    <property type="molecule type" value="Genomic_DNA"/>
</dbReference>
<reference evidence="2" key="1">
    <citation type="submission" date="2021-11" db="EMBL/GenBank/DDBJ databases">
        <authorList>
            <person name="Herlambang A."/>
            <person name="Guo Y."/>
            <person name="Takashima Y."/>
            <person name="Nishizawa T."/>
        </authorList>
    </citation>
    <scope>NUCLEOTIDE SEQUENCE</scope>
    <source>
        <strain evidence="2">E1425</strain>
    </source>
</reference>
<dbReference type="AlphaFoldDB" id="A0A9P3HBP1"/>
<feature type="region of interest" description="Disordered" evidence="1">
    <location>
        <begin position="1"/>
        <end position="41"/>
    </location>
</feature>
<evidence type="ECO:0000313" key="2">
    <source>
        <dbReference type="EMBL" id="GJJ73770.1"/>
    </source>
</evidence>
<feature type="compositionally biased region" description="Low complexity" evidence="1">
    <location>
        <begin position="315"/>
        <end position="332"/>
    </location>
</feature>
<evidence type="ECO:0000313" key="3">
    <source>
        <dbReference type="Proteomes" id="UP000827284"/>
    </source>
</evidence>
<reference evidence="2" key="2">
    <citation type="journal article" date="2022" name="Microbiol. Resour. Announc.">
        <title>Whole-Genome Sequence of Entomortierella parvispora E1425, a Mucoromycotan Fungus Associated with Burkholderiaceae-Related Endosymbiotic Bacteria.</title>
        <authorList>
            <person name="Herlambang A."/>
            <person name="Guo Y."/>
            <person name="Takashima Y."/>
            <person name="Narisawa K."/>
            <person name="Ohta H."/>
            <person name="Nishizawa T."/>
        </authorList>
    </citation>
    <scope>NUCLEOTIDE SEQUENCE</scope>
    <source>
        <strain evidence="2">E1425</strain>
    </source>
</reference>
<evidence type="ECO:0000256" key="1">
    <source>
        <dbReference type="SAM" id="MobiDB-lite"/>
    </source>
</evidence>
<accession>A0A9P3HBP1</accession>
<proteinExistence type="predicted"/>
<gene>
    <name evidence="2" type="ORF">EMPS_06128</name>
</gene>